<protein>
    <submittedName>
        <fullName evidence="2">Uncharacterized protein</fullName>
    </submittedName>
</protein>
<dbReference type="RefSeq" id="WP_133325619.1">
    <property type="nucleotide sequence ID" value="NZ_SMYL01000001.1"/>
</dbReference>
<evidence type="ECO:0000313" key="2">
    <source>
        <dbReference type="EMBL" id="TDK68711.1"/>
    </source>
</evidence>
<dbReference type="Proteomes" id="UP000294829">
    <property type="component" value="Unassembled WGS sequence"/>
</dbReference>
<feature type="compositionally biased region" description="Basic and acidic residues" evidence="1">
    <location>
        <begin position="12"/>
        <end position="21"/>
    </location>
</feature>
<evidence type="ECO:0000313" key="3">
    <source>
        <dbReference type="Proteomes" id="UP000294829"/>
    </source>
</evidence>
<keyword evidence="3" id="KW-1185">Reference proteome</keyword>
<proteinExistence type="predicted"/>
<reference evidence="2 3" key="1">
    <citation type="submission" date="2019-03" db="EMBL/GenBank/DDBJ databases">
        <title>Sapientia aquatica gen. nov., sp. nov., isolated from a crater lake.</title>
        <authorList>
            <person name="Felfoldi T."/>
            <person name="Szabo A."/>
            <person name="Toth E."/>
            <person name="Schumann P."/>
            <person name="Keki Z."/>
            <person name="Marialigeti K."/>
            <person name="Mathe I."/>
        </authorList>
    </citation>
    <scope>NUCLEOTIDE SEQUENCE [LARGE SCALE GENOMIC DNA]</scope>
    <source>
        <strain evidence="2 3">SA-152</strain>
    </source>
</reference>
<accession>A0A4R5W6C3</accession>
<name>A0A4R5W6C3_9BURK</name>
<feature type="region of interest" description="Disordered" evidence="1">
    <location>
        <begin position="1"/>
        <end position="21"/>
    </location>
</feature>
<sequence length="82" mass="9096">MPLNEKNSLAAESHDVHQEEKDNAWLDRTNKEIAAAVNRGIAVARLEGIPAGAKIMFEAGVPMDVSTRVLVNQLKRRSSDWQ</sequence>
<dbReference type="AlphaFoldDB" id="A0A4R5W6C3"/>
<organism evidence="2 3">
    <name type="scientific">Sapientia aquatica</name>
    <dbReference type="NCBI Taxonomy" id="1549640"/>
    <lineage>
        <taxon>Bacteria</taxon>
        <taxon>Pseudomonadati</taxon>
        <taxon>Pseudomonadota</taxon>
        <taxon>Betaproteobacteria</taxon>
        <taxon>Burkholderiales</taxon>
        <taxon>Oxalobacteraceae</taxon>
        <taxon>Sapientia</taxon>
    </lineage>
</organism>
<dbReference type="OrthoDB" id="9907744at2"/>
<gene>
    <name evidence="2" type="ORF">E2I14_04030</name>
</gene>
<comment type="caution">
    <text evidence="2">The sequence shown here is derived from an EMBL/GenBank/DDBJ whole genome shotgun (WGS) entry which is preliminary data.</text>
</comment>
<dbReference type="EMBL" id="SMYL01000001">
    <property type="protein sequence ID" value="TDK68711.1"/>
    <property type="molecule type" value="Genomic_DNA"/>
</dbReference>
<evidence type="ECO:0000256" key="1">
    <source>
        <dbReference type="SAM" id="MobiDB-lite"/>
    </source>
</evidence>